<evidence type="ECO:0000313" key="10">
    <source>
        <dbReference type="Proteomes" id="UP000466442"/>
    </source>
</evidence>
<dbReference type="Gene3D" id="2.30.30.40">
    <property type="entry name" value="SH3 Domains"/>
    <property type="match status" value="1"/>
</dbReference>
<dbReference type="PANTHER" id="PTHR12287">
    <property type="entry name" value="EPIDERMAL GROWTH FACTOR RECEPTOR KINASE SUBSTRATE EPS8-RELATED PROTEIN"/>
    <property type="match status" value="1"/>
</dbReference>
<evidence type="ECO:0000256" key="4">
    <source>
        <dbReference type="ARBA" id="ARBA00022490"/>
    </source>
</evidence>
<dbReference type="InterPro" id="IPR035462">
    <property type="entry name" value="Eps8_SH3"/>
</dbReference>
<dbReference type="GO" id="GO:0005886">
    <property type="term" value="C:plasma membrane"/>
    <property type="evidence" value="ECO:0007669"/>
    <property type="project" value="TreeGrafter"/>
</dbReference>
<dbReference type="Gene3D" id="1.10.150.50">
    <property type="entry name" value="Transcription Factor, Ets-1"/>
    <property type="match status" value="1"/>
</dbReference>
<dbReference type="GO" id="GO:0035023">
    <property type="term" value="P:regulation of Rho protein signal transduction"/>
    <property type="evidence" value="ECO:0007669"/>
    <property type="project" value="TreeGrafter"/>
</dbReference>
<dbReference type="InterPro" id="IPR001452">
    <property type="entry name" value="SH3_domain"/>
</dbReference>
<dbReference type="AlphaFoldDB" id="A0A8S9YDB0"/>
<feature type="region of interest" description="Disordered" evidence="7">
    <location>
        <begin position="583"/>
        <end position="614"/>
    </location>
</feature>
<feature type="region of interest" description="Disordered" evidence="7">
    <location>
        <begin position="214"/>
        <end position="240"/>
    </location>
</feature>
<evidence type="ECO:0000259" key="8">
    <source>
        <dbReference type="PROSITE" id="PS50002"/>
    </source>
</evidence>
<dbReference type="CDD" id="cd11764">
    <property type="entry name" value="SH3_Eps8"/>
    <property type="match status" value="1"/>
</dbReference>
<protein>
    <recommendedName>
        <fullName evidence="8">SH3 domain-containing protein</fullName>
    </recommendedName>
</protein>
<dbReference type="Pfam" id="PF00018">
    <property type="entry name" value="SH3_1"/>
    <property type="match status" value="1"/>
</dbReference>
<evidence type="ECO:0000256" key="7">
    <source>
        <dbReference type="SAM" id="MobiDB-lite"/>
    </source>
</evidence>
<evidence type="ECO:0000256" key="2">
    <source>
        <dbReference type="ARBA" id="ARBA00006197"/>
    </source>
</evidence>
<dbReference type="Pfam" id="PF18016">
    <property type="entry name" value="SAM_3"/>
    <property type="match status" value="1"/>
</dbReference>
<feature type="compositionally biased region" description="Pro residues" evidence="7">
    <location>
        <begin position="599"/>
        <end position="610"/>
    </location>
</feature>
<organism evidence="9 10">
    <name type="scientific">Apolygus lucorum</name>
    <name type="common">Small green plant bug</name>
    <name type="synonym">Lygocoris lucorum</name>
    <dbReference type="NCBI Taxonomy" id="248454"/>
    <lineage>
        <taxon>Eukaryota</taxon>
        <taxon>Metazoa</taxon>
        <taxon>Ecdysozoa</taxon>
        <taxon>Arthropoda</taxon>
        <taxon>Hexapoda</taxon>
        <taxon>Insecta</taxon>
        <taxon>Pterygota</taxon>
        <taxon>Neoptera</taxon>
        <taxon>Paraneoptera</taxon>
        <taxon>Hemiptera</taxon>
        <taxon>Heteroptera</taxon>
        <taxon>Panheteroptera</taxon>
        <taxon>Cimicomorpha</taxon>
        <taxon>Miridae</taxon>
        <taxon>Mirini</taxon>
        <taxon>Apolygus</taxon>
    </lineage>
</organism>
<feature type="region of interest" description="Disordered" evidence="7">
    <location>
        <begin position="748"/>
        <end position="773"/>
    </location>
</feature>
<keyword evidence="4" id="KW-0963">Cytoplasm</keyword>
<dbReference type="InterPro" id="IPR041418">
    <property type="entry name" value="SAM_3"/>
</dbReference>
<feature type="compositionally biased region" description="Pro residues" evidence="7">
    <location>
        <begin position="133"/>
        <end position="145"/>
    </location>
</feature>
<keyword evidence="3 6" id="KW-0728">SH3 domain</keyword>
<dbReference type="SUPFAM" id="SSF50729">
    <property type="entry name" value="PH domain-like"/>
    <property type="match status" value="1"/>
</dbReference>
<name>A0A8S9YDB0_APOLU</name>
<dbReference type="EMBL" id="WIXP02000001">
    <property type="protein sequence ID" value="KAF6216935.1"/>
    <property type="molecule type" value="Genomic_DNA"/>
</dbReference>
<dbReference type="InterPro" id="IPR039801">
    <property type="entry name" value="EPS8-like"/>
</dbReference>
<evidence type="ECO:0000256" key="1">
    <source>
        <dbReference type="ARBA" id="ARBA00004496"/>
    </source>
</evidence>
<dbReference type="InterPro" id="IPR055093">
    <property type="entry name" value="EPS8_2nd"/>
</dbReference>
<feature type="region of interest" description="Disordered" evidence="7">
    <location>
        <begin position="373"/>
        <end position="482"/>
    </location>
</feature>
<feature type="domain" description="SH3" evidence="8">
    <location>
        <begin position="511"/>
        <end position="570"/>
    </location>
</feature>
<reference evidence="9" key="1">
    <citation type="journal article" date="2021" name="Mol. Ecol. Resour.">
        <title>Apolygus lucorum genome provides insights into omnivorousness and mesophyll feeding.</title>
        <authorList>
            <person name="Liu Y."/>
            <person name="Liu H."/>
            <person name="Wang H."/>
            <person name="Huang T."/>
            <person name="Liu B."/>
            <person name="Yang B."/>
            <person name="Yin L."/>
            <person name="Li B."/>
            <person name="Zhang Y."/>
            <person name="Zhang S."/>
            <person name="Jiang F."/>
            <person name="Zhang X."/>
            <person name="Ren Y."/>
            <person name="Wang B."/>
            <person name="Wang S."/>
            <person name="Lu Y."/>
            <person name="Wu K."/>
            <person name="Fan W."/>
            <person name="Wang G."/>
        </authorList>
    </citation>
    <scope>NUCLEOTIDE SEQUENCE</scope>
    <source>
        <strain evidence="9">12Hb</strain>
    </source>
</reference>
<dbReference type="InterPro" id="IPR013625">
    <property type="entry name" value="PTB"/>
</dbReference>
<comment type="similarity">
    <text evidence="2">Belongs to the EPS8 family.</text>
</comment>
<dbReference type="SUPFAM" id="SSF50044">
    <property type="entry name" value="SH3-domain"/>
    <property type="match status" value="1"/>
</dbReference>
<sequence>MDTLLMDNRGEMKALLYPADGMRRLLQLEKTNGIWSQKMQLRLDKNLVLIIDNETGDIMEKFPAALIQDPKAFSSTDPMEIYDNILVFIVGDDRPNSHSEMHIFQCQKTSAQEIVEDLKQLRLGKPLNHRGHIPPPPPSPPPEPPLNGVNVREQVSVFNAVSQSDRRAGSDAGVGNNDDESSSTSSEKYGRDVTTLNHCFDDIEKFIARLQHSAAASRELERRKKNRKSKKKDMGDGLLTMRAKPPPELEFVDIFQKFKLSFILLAKLKHHIHDPNAPELVHFLFTPLALIVDASHDTKYAQNLPAKVIAPLLTQEAINLLMNCVTSKETELWHSLGDAWLIPREQWKGKVAPYRPVFMDGWSPDYAVTDEIEDRRVEPISNSISPTGKNMRGDDLRTSQHEIDLRESHYQRERDRQDSHYSSDYFDYDRQPPSPTDPRYSYERNYPGREDRYSRDERIDSTSPGESESGPPPPPRSDISVDSIERTGGLISGGEKFERTQAKWLEELRSSGAKMVQVTYPRTANNDKELSVVRGEFLQVLDDSRKWWKARNSRGEVAHVPHTIVTPYQPTEHGDVFGTSYGRGYYPSQDERSGRPGGIPAPPPAPPVQPAPATAEWVRKERLASQASSVSAGEEKDRMFAELKDALSVMHNRQPLIVKKKTTVFIDAESSKADVQHWLMEKGFDERLCTLLKDLDGKEIFQLTTGHLERVCGTKEGKRLFNQLMLQRNISKYQTTRGSELMAKLQQRRLKSEPELKEENGQSNGNGIHNANI</sequence>
<dbReference type="Proteomes" id="UP000466442">
    <property type="component" value="Linkage Group LG1"/>
</dbReference>
<accession>A0A8S9YDB0</accession>
<dbReference type="SUPFAM" id="SSF47769">
    <property type="entry name" value="SAM/Pointed domain"/>
    <property type="match status" value="1"/>
</dbReference>
<dbReference type="Gene3D" id="2.30.29.30">
    <property type="entry name" value="Pleckstrin-homology domain (PH domain)/Phosphotyrosine-binding domain (PTB)"/>
    <property type="match status" value="1"/>
</dbReference>
<comment type="caution">
    <text evidence="9">The sequence shown here is derived from an EMBL/GenBank/DDBJ whole genome shotgun (WGS) entry which is preliminary data.</text>
</comment>
<feature type="region of interest" description="Disordered" evidence="7">
    <location>
        <begin position="126"/>
        <end position="189"/>
    </location>
</feature>
<dbReference type="InterPro" id="IPR036028">
    <property type="entry name" value="SH3-like_dom_sf"/>
</dbReference>
<comment type="subcellular location">
    <subcellularLocation>
        <location evidence="1">Cytoplasm</location>
    </subcellularLocation>
</comment>
<evidence type="ECO:0000313" key="9">
    <source>
        <dbReference type="EMBL" id="KAF6216935.1"/>
    </source>
</evidence>
<keyword evidence="5" id="KW-0597">Phosphoprotein</keyword>
<gene>
    <name evidence="9" type="ORF">GE061_001286</name>
</gene>
<feature type="compositionally biased region" description="Basic and acidic residues" evidence="7">
    <location>
        <begin position="391"/>
        <end position="421"/>
    </location>
</feature>
<dbReference type="GO" id="GO:0003779">
    <property type="term" value="F:actin binding"/>
    <property type="evidence" value="ECO:0007669"/>
    <property type="project" value="TreeGrafter"/>
</dbReference>
<evidence type="ECO:0000256" key="6">
    <source>
        <dbReference type="PROSITE-ProRule" id="PRU00192"/>
    </source>
</evidence>
<feature type="compositionally biased region" description="Basic and acidic residues" evidence="7">
    <location>
        <begin position="750"/>
        <end position="760"/>
    </location>
</feature>
<dbReference type="InterPro" id="IPR011993">
    <property type="entry name" value="PH-like_dom_sf"/>
</dbReference>
<keyword evidence="10" id="KW-1185">Reference proteome</keyword>
<dbReference type="SMART" id="SM00326">
    <property type="entry name" value="SH3"/>
    <property type="match status" value="1"/>
</dbReference>
<dbReference type="Pfam" id="PF22975">
    <property type="entry name" value="EPS8_2nd"/>
    <property type="match status" value="1"/>
</dbReference>
<dbReference type="OrthoDB" id="4680325at2759"/>
<dbReference type="FunFam" id="2.30.29.30:FF:000289">
    <property type="entry name" value="Epidermal growth factor receptor kinase substrate 8"/>
    <property type="match status" value="1"/>
</dbReference>
<feature type="compositionally biased region" description="Polar residues" evidence="7">
    <location>
        <begin position="761"/>
        <end position="773"/>
    </location>
</feature>
<evidence type="ECO:0000256" key="3">
    <source>
        <dbReference type="ARBA" id="ARBA00022443"/>
    </source>
</evidence>
<dbReference type="Pfam" id="PF08416">
    <property type="entry name" value="PTB"/>
    <property type="match status" value="1"/>
</dbReference>
<dbReference type="GO" id="GO:0007266">
    <property type="term" value="P:Rho protein signal transduction"/>
    <property type="evidence" value="ECO:0007669"/>
    <property type="project" value="TreeGrafter"/>
</dbReference>
<dbReference type="CDD" id="cd01210">
    <property type="entry name" value="PTB_EPS8"/>
    <property type="match status" value="1"/>
</dbReference>
<dbReference type="PROSITE" id="PS50002">
    <property type="entry name" value="SH3"/>
    <property type="match status" value="1"/>
</dbReference>
<proteinExistence type="inferred from homology"/>
<feature type="compositionally biased region" description="Basic and acidic residues" evidence="7">
    <location>
        <begin position="440"/>
        <end position="460"/>
    </location>
</feature>
<dbReference type="PANTHER" id="PTHR12287:SF23">
    <property type="entry name" value="AROUSER, ISOFORM A-RELATED"/>
    <property type="match status" value="1"/>
</dbReference>
<dbReference type="GO" id="GO:0005737">
    <property type="term" value="C:cytoplasm"/>
    <property type="evidence" value="ECO:0007669"/>
    <property type="project" value="UniProtKB-SubCell"/>
</dbReference>
<dbReference type="InterPro" id="IPR033928">
    <property type="entry name" value="EPS8_PTB"/>
</dbReference>
<evidence type="ECO:0000256" key="5">
    <source>
        <dbReference type="ARBA" id="ARBA00022553"/>
    </source>
</evidence>
<dbReference type="InterPro" id="IPR013761">
    <property type="entry name" value="SAM/pointed_sf"/>
</dbReference>